<name>A0ABQ8UPW1_9EUKA</name>
<reference evidence="1" key="1">
    <citation type="journal article" date="2022" name="bioRxiv">
        <title>Genomics of Preaxostyla Flagellates Illuminates Evolutionary Transitions and the Path Towards Mitochondrial Loss.</title>
        <authorList>
            <person name="Novak L.V.F."/>
            <person name="Treitli S.C."/>
            <person name="Pyrih J."/>
            <person name="Halakuc P."/>
            <person name="Pipaliya S.V."/>
            <person name="Vacek V."/>
            <person name="Brzon O."/>
            <person name="Soukal P."/>
            <person name="Eme L."/>
            <person name="Dacks J.B."/>
            <person name="Karnkowska A."/>
            <person name="Elias M."/>
            <person name="Hampl V."/>
        </authorList>
    </citation>
    <scope>NUCLEOTIDE SEQUENCE</scope>
    <source>
        <strain evidence="1">RCP-MX</strain>
    </source>
</reference>
<comment type="caution">
    <text evidence="1">The sequence shown here is derived from an EMBL/GenBank/DDBJ whole genome shotgun (WGS) entry which is preliminary data.</text>
</comment>
<accession>A0ABQ8UPW1</accession>
<evidence type="ECO:0000313" key="2">
    <source>
        <dbReference type="Proteomes" id="UP001141327"/>
    </source>
</evidence>
<dbReference type="PANTHER" id="PTHR13318:SF247">
    <property type="entry name" value="GH16156P"/>
    <property type="match status" value="1"/>
</dbReference>
<proteinExistence type="predicted"/>
<dbReference type="Proteomes" id="UP001141327">
    <property type="component" value="Unassembled WGS sequence"/>
</dbReference>
<organism evidence="1 2">
    <name type="scientific">Paratrimastix pyriformis</name>
    <dbReference type="NCBI Taxonomy" id="342808"/>
    <lineage>
        <taxon>Eukaryota</taxon>
        <taxon>Metamonada</taxon>
        <taxon>Preaxostyla</taxon>
        <taxon>Paratrimastigidae</taxon>
        <taxon>Paratrimastix</taxon>
    </lineage>
</organism>
<dbReference type="EMBL" id="JAPMOS010000013">
    <property type="protein sequence ID" value="KAJ4460323.1"/>
    <property type="molecule type" value="Genomic_DNA"/>
</dbReference>
<keyword evidence="2" id="KW-1185">Reference proteome</keyword>
<dbReference type="InterPro" id="IPR032675">
    <property type="entry name" value="LRR_dom_sf"/>
</dbReference>
<gene>
    <name evidence="1" type="ORF">PAPYR_3331</name>
</gene>
<protein>
    <submittedName>
        <fullName evidence="1">Uncharacterized protein</fullName>
    </submittedName>
</protein>
<evidence type="ECO:0000313" key="1">
    <source>
        <dbReference type="EMBL" id="KAJ4460323.1"/>
    </source>
</evidence>
<dbReference type="PANTHER" id="PTHR13318">
    <property type="entry name" value="PARTNER OF PAIRED, ISOFORM B-RELATED"/>
    <property type="match status" value="1"/>
</dbReference>
<sequence>MGPCHDLETLELGKERALWSCGREEAEFLEWVDEAFADHPGLHTLTIPNLRGLGEQALVRLLGLVGPQLRRLTLEGRFVTSAIVLALSKHCSNLETLRMSYESDPWGLQPLARCSKLVRLEIIGTDGRLTNPRELMRVLPSLSRAFPRAAESPVIPYVEIARIAAGGALRAPTLEGASLACANVPSDILAGFLGQTGAHLRRLILDRVPADALAGLAPQLDQLPLLVELSLTSGAQPPLSESLLNRLEVLMLGWGQDSHPATVASASLRRVTLQMCYHGQTHQALVRCPRLEALALVMSAGFPNPRVTLTLQCPDLRSIEGLPPTGTVVFVGVPPRLERLSFARGHADLGVWQATLGQVPSLRCLEGVSCESPERFQALFEVLPGLAVLRRALLTSVGGADRHPHVAGPSLRVLEVEQRGATDLALDAPGLEVLRVTLCTAGELGLRCPRLRRLISEGALSHRLSALRPHGPGAQQPSLRTLDLRAWSRIADPNMVLSLQRSGLCTHLVAIAIPLPLKAGPTVTALSWLAQLPRLRVAHLSEVSLPAVTLRLQELRDLKLSRCRINKLTLACPLLEIFATSYNSELGEVALGCPLTMLIAVQAFNGHVERFRRQLGDGLVWESWDEEGLD</sequence>
<dbReference type="Gene3D" id="3.80.10.10">
    <property type="entry name" value="Ribonuclease Inhibitor"/>
    <property type="match status" value="2"/>
</dbReference>
<dbReference type="SUPFAM" id="SSF52058">
    <property type="entry name" value="L domain-like"/>
    <property type="match status" value="1"/>
</dbReference>